<organism evidence="4 5">
    <name type="scientific">Cirrhinus molitorella</name>
    <name type="common">mud carp</name>
    <dbReference type="NCBI Taxonomy" id="172907"/>
    <lineage>
        <taxon>Eukaryota</taxon>
        <taxon>Metazoa</taxon>
        <taxon>Chordata</taxon>
        <taxon>Craniata</taxon>
        <taxon>Vertebrata</taxon>
        <taxon>Euteleostomi</taxon>
        <taxon>Actinopterygii</taxon>
        <taxon>Neopterygii</taxon>
        <taxon>Teleostei</taxon>
        <taxon>Ostariophysi</taxon>
        <taxon>Cypriniformes</taxon>
        <taxon>Cyprinidae</taxon>
        <taxon>Labeoninae</taxon>
        <taxon>Labeonini</taxon>
        <taxon>Cirrhinus</taxon>
    </lineage>
</organism>
<dbReference type="Proteomes" id="UP001558613">
    <property type="component" value="Unassembled WGS sequence"/>
</dbReference>
<feature type="domain" description="DDE Tnp4" evidence="3">
    <location>
        <begin position="33"/>
        <end position="107"/>
    </location>
</feature>
<sequence length="144" mass="16766">MAALQRVLQLRVRQRERQRQRQPQDTICHEEKSGYPLRPYLFTPVANPVSNSEADFNEAHRVARSIVERTLGRWKLCFRAIHKSSGGLLFVPQKCCAVITVTAMLHNIAVWARVPLDIREEDEEEEENEDEMRSSFIFLVFKAN</sequence>
<gene>
    <name evidence="4" type="ORF">QQF64_025741</name>
</gene>
<comment type="caution">
    <text evidence="4">The sequence shown here is derived from an EMBL/GenBank/DDBJ whole genome shotgun (WGS) entry which is preliminary data.</text>
</comment>
<dbReference type="EMBL" id="JAYMGO010000003">
    <property type="protein sequence ID" value="KAL1279068.1"/>
    <property type="molecule type" value="Genomic_DNA"/>
</dbReference>
<protein>
    <recommendedName>
        <fullName evidence="3">DDE Tnp4 domain-containing protein</fullName>
    </recommendedName>
</protein>
<comment type="cofactor">
    <cofactor evidence="1">
        <name>a divalent metal cation</name>
        <dbReference type="ChEBI" id="CHEBI:60240"/>
    </cofactor>
</comment>
<evidence type="ECO:0000256" key="1">
    <source>
        <dbReference type="ARBA" id="ARBA00001968"/>
    </source>
</evidence>
<reference evidence="4 5" key="1">
    <citation type="submission" date="2023-09" db="EMBL/GenBank/DDBJ databases">
        <authorList>
            <person name="Wang M."/>
        </authorList>
    </citation>
    <scope>NUCLEOTIDE SEQUENCE [LARGE SCALE GENOMIC DNA]</scope>
    <source>
        <strain evidence="4">GT-2023</strain>
        <tissue evidence="4">Liver</tissue>
    </source>
</reference>
<proteinExistence type="predicted"/>
<dbReference type="InterPro" id="IPR027806">
    <property type="entry name" value="HARBI1_dom"/>
</dbReference>
<evidence type="ECO:0000313" key="4">
    <source>
        <dbReference type="EMBL" id="KAL1279068.1"/>
    </source>
</evidence>
<keyword evidence="2" id="KW-0479">Metal-binding</keyword>
<evidence type="ECO:0000259" key="3">
    <source>
        <dbReference type="Pfam" id="PF13359"/>
    </source>
</evidence>
<keyword evidence="5" id="KW-1185">Reference proteome</keyword>
<dbReference type="Pfam" id="PF13359">
    <property type="entry name" value="DDE_Tnp_4"/>
    <property type="match status" value="1"/>
</dbReference>
<accession>A0ABR3NQY3</accession>
<evidence type="ECO:0000256" key="2">
    <source>
        <dbReference type="ARBA" id="ARBA00022723"/>
    </source>
</evidence>
<name>A0ABR3NQY3_9TELE</name>
<evidence type="ECO:0000313" key="5">
    <source>
        <dbReference type="Proteomes" id="UP001558613"/>
    </source>
</evidence>